<sequence length="151" mass="17172">MTATPENWFHRRRTSYLPGAAGGCHHVTPSLAPHPRLSLRAFSCLDLKHNLWGIEIAFEFGTQGRSRKGQKSLNLRIVSFAGNSERHSLVRCKMTADRIGIDTRVDLFFHEDRSTSDKQNSERVYEFRDTRARGQGRAAICRRTCARGRGD</sequence>
<accession>A0A4C1Y306</accession>
<dbReference type="EMBL" id="BGZK01001050">
    <property type="protein sequence ID" value="GBP69723.1"/>
    <property type="molecule type" value="Genomic_DNA"/>
</dbReference>
<dbReference type="Proteomes" id="UP000299102">
    <property type="component" value="Unassembled WGS sequence"/>
</dbReference>
<dbReference type="AlphaFoldDB" id="A0A4C1Y306"/>
<reference evidence="1 2" key="1">
    <citation type="journal article" date="2019" name="Commun. Biol.">
        <title>The bagworm genome reveals a unique fibroin gene that provides high tensile strength.</title>
        <authorList>
            <person name="Kono N."/>
            <person name="Nakamura H."/>
            <person name="Ohtoshi R."/>
            <person name="Tomita M."/>
            <person name="Numata K."/>
            <person name="Arakawa K."/>
        </authorList>
    </citation>
    <scope>NUCLEOTIDE SEQUENCE [LARGE SCALE GENOMIC DNA]</scope>
</reference>
<name>A0A4C1Y306_EUMVA</name>
<comment type="caution">
    <text evidence="1">The sequence shown here is derived from an EMBL/GenBank/DDBJ whole genome shotgun (WGS) entry which is preliminary data.</text>
</comment>
<proteinExistence type="predicted"/>
<evidence type="ECO:0000313" key="2">
    <source>
        <dbReference type="Proteomes" id="UP000299102"/>
    </source>
</evidence>
<gene>
    <name evidence="1" type="ORF">EVAR_79958_1</name>
</gene>
<keyword evidence="2" id="KW-1185">Reference proteome</keyword>
<organism evidence="1 2">
    <name type="scientific">Eumeta variegata</name>
    <name type="common">Bagworm moth</name>
    <name type="synonym">Eumeta japonica</name>
    <dbReference type="NCBI Taxonomy" id="151549"/>
    <lineage>
        <taxon>Eukaryota</taxon>
        <taxon>Metazoa</taxon>
        <taxon>Ecdysozoa</taxon>
        <taxon>Arthropoda</taxon>
        <taxon>Hexapoda</taxon>
        <taxon>Insecta</taxon>
        <taxon>Pterygota</taxon>
        <taxon>Neoptera</taxon>
        <taxon>Endopterygota</taxon>
        <taxon>Lepidoptera</taxon>
        <taxon>Glossata</taxon>
        <taxon>Ditrysia</taxon>
        <taxon>Tineoidea</taxon>
        <taxon>Psychidae</taxon>
        <taxon>Oiketicinae</taxon>
        <taxon>Eumeta</taxon>
    </lineage>
</organism>
<protein>
    <submittedName>
        <fullName evidence="1">Uncharacterized protein</fullName>
    </submittedName>
</protein>
<evidence type="ECO:0000313" key="1">
    <source>
        <dbReference type="EMBL" id="GBP69723.1"/>
    </source>
</evidence>